<gene>
    <name evidence="6" type="ORF">ENL71_06440</name>
</gene>
<dbReference type="SFLD" id="SFLDS00029">
    <property type="entry name" value="Radical_SAM"/>
    <property type="match status" value="1"/>
</dbReference>
<dbReference type="PANTHER" id="PTHR11228">
    <property type="entry name" value="RADICAL SAM DOMAIN PROTEIN"/>
    <property type="match status" value="1"/>
</dbReference>
<dbReference type="InterPro" id="IPR013785">
    <property type="entry name" value="Aldolase_TIM"/>
</dbReference>
<dbReference type="PROSITE" id="PS51918">
    <property type="entry name" value="RADICAL_SAM"/>
    <property type="match status" value="1"/>
</dbReference>
<dbReference type="GO" id="GO:0051536">
    <property type="term" value="F:iron-sulfur cluster binding"/>
    <property type="evidence" value="ECO:0007669"/>
    <property type="project" value="UniProtKB-KW"/>
</dbReference>
<dbReference type="SUPFAM" id="SSF102114">
    <property type="entry name" value="Radical SAM enzymes"/>
    <property type="match status" value="1"/>
</dbReference>
<feature type="domain" description="Radical SAM core" evidence="5">
    <location>
        <begin position="9"/>
        <end position="214"/>
    </location>
</feature>
<dbReference type="PANTHER" id="PTHR11228:SF7">
    <property type="entry name" value="PQQA PEPTIDE CYCLASE"/>
    <property type="match status" value="1"/>
</dbReference>
<evidence type="ECO:0000256" key="1">
    <source>
        <dbReference type="ARBA" id="ARBA00022691"/>
    </source>
</evidence>
<reference evidence="6" key="1">
    <citation type="journal article" date="2020" name="mSystems">
        <title>Genome- and Community-Level Interaction Insights into Carbon Utilization and Element Cycling Functions of Hydrothermarchaeota in Hydrothermal Sediment.</title>
        <authorList>
            <person name="Zhou Z."/>
            <person name="Liu Y."/>
            <person name="Xu W."/>
            <person name="Pan J."/>
            <person name="Luo Z.H."/>
            <person name="Li M."/>
        </authorList>
    </citation>
    <scope>NUCLEOTIDE SEQUENCE [LARGE SCALE GENOMIC DNA]</scope>
    <source>
        <strain evidence="6">SpSt-102</strain>
    </source>
</reference>
<dbReference type="EMBL" id="DRUZ01000081">
    <property type="protein sequence ID" value="HHS02131.1"/>
    <property type="molecule type" value="Genomic_DNA"/>
</dbReference>
<dbReference type="InterPro" id="IPR058240">
    <property type="entry name" value="rSAM_sf"/>
</dbReference>
<dbReference type="GO" id="GO:0003824">
    <property type="term" value="F:catalytic activity"/>
    <property type="evidence" value="ECO:0007669"/>
    <property type="project" value="InterPro"/>
</dbReference>
<organism evidence="6">
    <name type="scientific">Caldicellulosiruptor owensensis</name>
    <dbReference type="NCBI Taxonomy" id="55205"/>
    <lineage>
        <taxon>Bacteria</taxon>
        <taxon>Bacillati</taxon>
        <taxon>Bacillota</taxon>
        <taxon>Bacillota incertae sedis</taxon>
        <taxon>Caldicellulosiruptorales</taxon>
        <taxon>Caldicellulosiruptoraceae</taxon>
        <taxon>Caldicellulosiruptor</taxon>
    </lineage>
</organism>
<sequence length="331" mass="38382">MGKSASKLKIERLFSGGIITNYYCSSACRHCLYNSSPSWKKEYMTEEMADKVFKTSKNFSVFSVHIGGGEPFLNFEGLKKVINKAIENGIYIEYIETNASWVENEDEAKRKLKELKNLGIETILVSISPFHNEYIPFKKVLKLIQLLDEVGIRIFPWIDGFIKEIKSLDMEKTHSLSEYKDIFGENYIRYLPQRYYLTLNGRAIKTFEEYFPTKTADEIIKNSSACLELYSKSHFHMDLFGNFIPNPCVGFRISIDDLGKELDTSKYFFVSLLYTQGVKGLFEFAKESYGYTPSKRFLNKCSLCLDIRRFLVVDKNLEAPDLGPREFYENI</sequence>
<protein>
    <submittedName>
        <fullName evidence="6">Radical SAM protein</fullName>
    </submittedName>
</protein>
<dbReference type="AlphaFoldDB" id="A0A7C5Z0U9"/>
<accession>A0A7C5Z0U9</accession>
<evidence type="ECO:0000259" key="5">
    <source>
        <dbReference type="PROSITE" id="PS51918"/>
    </source>
</evidence>
<evidence type="ECO:0000256" key="4">
    <source>
        <dbReference type="ARBA" id="ARBA00023014"/>
    </source>
</evidence>
<evidence type="ECO:0000256" key="2">
    <source>
        <dbReference type="ARBA" id="ARBA00022723"/>
    </source>
</evidence>
<keyword evidence="2" id="KW-0479">Metal-binding</keyword>
<name>A0A7C5Z0U9_9FIRM</name>
<dbReference type="InterPro" id="IPR050377">
    <property type="entry name" value="Radical_SAM_PqqE_MftC-like"/>
</dbReference>
<evidence type="ECO:0000256" key="3">
    <source>
        <dbReference type="ARBA" id="ARBA00023004"/>
    </source>
</evidence>
<comment type="caution">
    <text evidence="6">The sequence shown here is derived from an EMBL/GenBank/DDBJ whole genome shotgun (WGS) entry which is preliminary data.</text>
</comment>
<dbReference type="Gene3D" id="3.20.20.70">
    <property type="entry name" value="Aldolase class I"/>
    <property type="match status" value="1"/>
</dbReference>
<dbReference type="GO" id="GO:0046872">
    <property type="term" value="F:metal ion binding"/>
    <property type="evidence" value="ECO:0007669"/>
    <property type="project" value="UniProtKB-KW"/>
</dbReference>
<dbReference type="Pfam" id="PF04055">
    <property type="entry name" value="Radical_SAM"/>
    <property type="match status" value="1"/>
</dbReference>
<keyword evidence="4" id="KW-0411">Iron-sulfur</keyword>
<keyword evidence="1" id="KW-0949">S-adenosyl-L-methionine</keyword>
<keyword evidence="3" id="KW-0408">Iron</keyword>
<proteinExistence type="predicted"/>
<dbReference type="InterPro" id="IPR007197">
    <property type="entry name" value="rSAM"/>
</dbReference>
<evidence type="ECO:0000313" key="6">
    <source>
        <dbReference type="EMBL" id="HHS02131.1"/>
    </source>
</evidence>
<dbReference type="CDD" id="cd01335">
    <property type="entry name" value="Radical_SAM"/>
    <property type="match status" value="1"/>
</dbReference>